<reference evidence="8 9" key="1">
    <citation type="submission" date="2024-04" db="EMBL/GenBank/DDBJ databases">
        <authorList>
            <consortium name="Genoscope - CEA"/>
            <person name="William W."/>
        </authorList>
    </citation>
    <scope>NUCLEOTIDE SEQUENCE [LARGE SCALE GENOMIC DNA]</scope>
</reference>
<sequence length="103" mass="11706">MATAIWKGYVRLLEKFPLRTMSVTTDLNFHYQVLLMATGDCISQTVIERKSLKEYEGIRIGRFCVFGFCVFGPAMRGLYLVLDRLYAGKKLAALKMMAVDQVS</sequence>
<dbReference type="GO" id="GO:0015267">
    <property type="term" value="F:channel activity"/>
    <property type="evidence" value="ECO:0007669"/>
    <property type="project" value="TreeGrafter"/>
</dbReference>
<keyword evidence="9" id="KW-1185">Reference proteome</keyword>
<dbReference type="GO" id="GO:0005739">
    <property type="term" value="C:mitochondrion"/>
    <property type="evidence" value="ECO:0007669"/>
    <property type="project" value="TreeGrafter"/>
</dbReference>
<dbReference type="InterPro" id="IPR007248">
    <property type="entry name" value="Mpv17_PMP22"/>
</dbReference>
<protein>
    <recommendedName>
        <fullName evidence="6">Mitochondrial inner membrane protein Mpv17</fullName>
    </recommendedName>
</protein>
<gene>
    <name evidence="8" type="ORF">GSLYS_00006301001</name>
</gene>
<comment type="caution">
    <text evidence="7">Lacks conserved residue(s) required for the propagation of feature annotation.</text>
</comment>
<comment type="caution">
    <text evidence="8">The sequence shown here is derived from an EMBL/GenBank/DDBJ whole genome shotgun (WGS) entry which is preliminary data.</text>
</comment>
<evidence type="ECO:0000256" key="2">
    <source>
        <dbReference type="ARBA" id="ARBA00006824"/>
    </source>
</evidence>
<accession>A0AAV2HJK8</accession>
<evidence type="ECO:0000313" key="9">
    <source>
        <dbReference type="Proteomes" id="UP001497497"/>
    </source>
</evidence>
<proteinExistence type="inferred from homology"/>
<dbReference type="Proteomes" id="UP001497497">
    <property type="component" value="Unassembled WGS sequence"/>
</dbReference>
<dbReference type="PANTHER" id="PTHR11266">
    <property type="entry name" value="PEROXISOMAL MEMBRANE PROTEIN 2, PXMP2 MPV17"/>
    <property type="match status" value="1"/>
</dbReference>
<name>A0AAV2HJK8_LYMST</name>
<dbReference type="GO" id="GO:0016020">
    <property type="term" value="C:membrane"/>
    <property type="evidence" value="ECO:0007669"/>
    <property type="project" value="UniProtKB-SubCell"/>
</dbReference>
<dbReference type="GO" id="GO:1901858">
    <property type="term" value="P:regulation of mitochondrial DNA metabolic process"/>
    <property type="evidence" value="ECO:0007669"/>
    <property type="project" value="TreeGrafter"/>
</dbReference>
<evidence type="ECO:0000256" key="5">
    <source>
        <dbReference type="ARBA" id="ARBA00023136"/>
    </source>
</evidence>
<comment type="subcellular location">
    <subcellularLocation>
        <location evidence="1">Membrane</location>
        <topology evidence="1">Multi-pass membrane protein</topology>
    </subcellularLocation>
</comment>
<evidence type="ECO:0000313" key="8">
    <source>
        <dbReference type="EMBL" id="CAL1532222.1"/>
    </source>
</evidence>
<evidence type="ECO:0000256" key="6">
    <source>
        <dbReference type="ARBA" id="ARBA00049743"/>
    </source>
</evidence>
<keyword evidence="4 7" id="KW-1133">Transmembrane helix</keyword>
<comment type="similarity">
    <text evidence="2 7">Belongs to the peroxisomal membrane protein PXMP2/4 family.</text>
</comment>
<dbReference type="EMBL" id="CAXITT010000110">
    <property type="protein sequence ID" value="CAL1532222.1"/>
    <property type="molecule type" value="Genomic_DNA"/>
</dbReference>
<evidence type="ECO:0000256" key="4">
    <source>
        <dbReference type="ARBA" id="ARBA00022989"/>
    </source>
</evidence>
<evidence type="ECO:0000256" key="1">
    <source>
        <dbReference type="ARBA" id="ARBA00004141"/>
    </source>
</evidence>
<keyword evidence="5 7" id="KW-0472">Membrane</keyword>
<feature type="transmembrane region" description="Helical" evidence="7">
    <location>
        <begin position="60"/>
        <end position="82"/>
    </location>
</feature>
<evidence type="ECO:0000256" key="7">
    <source>
        <dbReference type="RuleBase" id="RU363053"/>
    </source>
</evidence>
<keyword evidence="3 7" id="KW-0812">Transmembrane</keyword>
<dbReference type="PANTHER" id="PTHR11266:SF17">
    <property type="entry name" value="PROTEIN MPV17"/>
    <property type="match status" value="1"/>
</dbReference>
<dbReference type="AlphaFoldDB" id="A0AAV2HJK8"/>
<evidence type="ECO:0000256" key="3">
    <source>
        <dbReference type="ARBA" id="ARBA00022692"/>
    </source>
</evidence>
<organism evidence="8 9">
    <name type="scientific">Lymnaea stagnalis</name>
    <name type="common">Great pond snail</name>
    <name type="synonym">Helix stagnalis</name>
    <dbReference type="NCBI Taxonomy" id="6523"/>
    <lineage>
        <taxon>Eukaryota</taxon>
        <taxon>Metazoa</taxon>
        <taxon>Spiralia</taxon>
        <taxon>Lophotrochozoa</taxon>
        <taxon>Mollusca</taxon>
        <taxon>Gastropoda</taxon>
        <taxon>Heterobranchia</taxon>
        <taxon>Euthyneura</taxon>
        <taxon>Panpulmonata</taxon>
        <taxon>Hygrophila</taxon>
        <taxon>Lymnaeoidea</taxon>
        <taxon>Lymnaeidae</taxon>
        <taxon>Lymnaea</taxon>
    </lineage>
</organism>